<keyword evidence="4" id="KW-0175">Coiled coil</keyword>
<evidence type="ECO:0000256" key="2">
    <source>
        <dbReference type="ARBA" id="ARBA00023125"/>
    </source>
</evidence>
<evidence type="ECO:0000256" key="4">
    <source>
        <dbReference type="SAM" id="Coils"/>
    </source>
</evidence>
<dbReference type="GO" id="GO:0003700">
    <property type="term" value="F:DNA-binding transcription factor activity"/>
    <property type="evidence" value="ECO:0007669"/>
    <property type="project" value="InterPro"/>
</dbReference>
<keyword evidence="2" id="KW-0238">DNA-binding</keyword>
<name>A0AA39DXX3_VITRO</name>
<dbReference type="Proteomes" id="UP001168098">
    <property type="component" value="Unassembled WGS sequence"/>
</dbReference>
<dbReference type="InterPro" id="IPR043452">
    <property type="entry name" value="BZIP46-like"/>
</dbReference>
<dbReference type="InterPro" id="IPR046347">
    <property type="entry name" value="bZIP_sf"/>
</dbReference>
<dbReference type="PROSITE" id="PS00036">
    <property type="entry name" value="BZIP_BASIC"/>
    <property type="match status" value="1"/>
</dbReference>
<comment type="caution">
    <text evidence="7">The sequence shown here is derived from an EMBL/GenBank/DDBJ whole genome shotgun (WGS) entry which is preliminary data.</text>
</comment>
<dbReference type="AlphaFoldDB" id="A0AA39DXX3"/>
<dbReference type="GO" id="GO:0003677">
    <property type="term" value="F:DNA binding"/>
    <property type="evidence" value="ECO:0007669"/>
    <property type="project" value="UniProtKB-KW"/>
</dbReference>
<keyword evidence="3" id="KW-0539">Nucleus</keyword>
<feature type="region of interest" description="Disordered" evidence="5">
    <location>
        <begin position="1"/>
        <end position="25"/>
    </location>
</feature>
<dbReference type="FunFam" id="1.20.5.170:FF:000036">
    <property type="entry name" value="ABSCISIC ACID-INSENSITIVE 5-like protein 2"/>
    <property type="match status" value="1"/>
</dbReference>
<dbReference type="PANTHER" id="PTHR22952:SF175">
    <property type="entry name" value="PROTEIN ABSCISIC ACID-INSENSITIVE 5"/>
    <property type="match status" value="1"/>
</dbReference>
<protein>
    <recommendedName>
        <fullName evidence="6">BZIP domain-containing protein</fullName>
    </recommendedName>
</protein>
<dbReference type="GO" id="GO:0045893">
    <property type="term" value="P:positive regulation of DNA-templated transcription"/>
    <property type="evidence" value="ECO:0007669"/>
    <property type="project" value="InterPro"/>
</dbReference>
<dbReference type="Gene3D" id="1.20.5.170">
    <property type="match status" value="1"/>
</dbReference>
<organism evidence="7 8">
    <name type="scientific">Vitis rotundifolia</name>
    <name type="common">Muscadine grape</name>
    <dbReference type="NCBI Taxonomy" id="103349"/>
    <lineage>
        <taxon>Eukaryota</taxon>
        <taxon>Viridiplantae</taxon>
        <taxon>Streptophyta</taxon>
        <taxon>Embryophyta</taxon>
        <taxon>Tracheophyta</taxon>
        <taxon>Spermatophyta</taxon>
        <taxon>Magnoliopsida</taxon>
        <taxon>eudicotyledons</taxon>
        <taxon>Gunneridae</taxon>
        <taxon>Pentapetalae</taxon>
        <taxon>rosids</taxon>
        <taxon>Vitales</taxon>
        <taxon>Vitaceae</taxon>
        <taxon>Viteae</taxon>
        <taxon>Vitis</taxon>
    </lineage>
</organism>
<accession>A0AA39DXX3</accession>
<feature type="coiled-coil region" evidence="4">
    <location>
        <begin position="260"/>
        <end position="287"/>
    </location>
</feature>
<dbReference type="InterPro" id="IPR004827">
    <property type="entry name" value="bZIP"/>
</dbReference>
<sequence length="385" mass="43577">MVVSESDSGKVKPKSSPQLHQEDSLFPAPIRQNSVFSLTLDEYQVRSGKSFGSMNMDELINSIWNGDENILFSVSSQDEPNNDKNMADQTDLLRQASFSIPPPLCKKTIDEVWSEINKNKQQQNSNNNGSNDSVQGEQTFGEMTLEDFLVKAGVVQDVFVEEASGSSKRHMLTPTQRSGSFPNNNTNLETTFGIGNMMGLEFSASQNSGNNLSSNDLAAYLAQGNKFPGEKRTTDGTLEMAVERRQRRMIKNRESAARSRARKQAYTVELELELNQLKEENTKLKKIVVREEACLSENIQEENLFTPLTLFLTCVYLCKHFSLVQAEAERKRREKVKYDSIKFNKLGCTIACIPCCSFDSFYKIISICTHIYVTPICIDLYYFRF</sequence>
<dbReference type="EMBL" id="JARBHA010000006">
    <property type="protein sequence ID" value="KAJ9699505.1"/>
    <property type="molecule type" value="Genomic_DNA"/>
</dbReference>
<dbReference type="CDD" id="cd14707">
    <property type="entry name" value="bZIP_plant_BZIP46"/>
    <property type="match status" value="1"/>
</dbReference>
<keyword evidence="8" id="KW-1185">Reference proteome</keyword>
<evidence type="ECO:0000256" key="1">
    <source>
        <dbReference type="ARBA" id="ARBA00004123"/>
    </source>
</evidence>
<reference evidence="7 8" key="1">
    <citation type="journal article" date="2023" name="BMC Biotechnol.">
        <title>Vitis rotundifolia cv Carlos genome sequencing.</title>
        <authorList>
            <person name="Huff M."/>
            <person name="Hulse-Kemp A."/>
            <person name="Scheffler B."/>
            <person name="Youngblood R."/>
            <person name="Simpson S."/>
            <person name="Babiker E."/>
            <person name="Staton M."/>
        </authorList>
    </citation>
    <scope>NUCLEOTIDE SEQUENCE [LARGE SCALE GENOMIC DNA]</scope>
    <source>
        <tissue evidence="7">Leaf</tissue>
    </source>
</reference>
<comment type="subcellular location">
    <subcellularLocation>
        <location evidence="1">Nucleus</location>
    </subcellularLocation>
</comment>
<dbReference type="Pfam" id="PF00170">
    <property type="entry name" value="bZIP_1"/>
    <property type="match status" value="1"/>
</dbReference>
<dbReference type="GO" id="GO:0005634">
    <property type="term" value="C:nucleus"/>
    <property type="evidence" value="ECO:0007669"/>
    <property type="project" value="UniProtKB-SubCell"/>
</dbReference>
<gene>
    <name evidence="7" type="ORF">PVL29_008207</name>
</gene>
<dbReference type="SMART" id="SM00338">
    <property type="entry name" value="BRLZ"/>
    <property type="match status" value="1"/>
</dbReference>
<dbReference type="PROSITE" id="PS50217">
    <property type="entry name" value="BZIP"/>
    <property type="match status" value="1"/>
</dbReference>
<feature type="domain" description="BZIP" evidence="6">
    <location>
        <begin position="242"/>
        <end position="286"/>
    </location>
</feature>
<evidence type="ECO:0000256" key="5">
    <source>
        <dbReference type="SAM" id="MobiDB-lite"/>
    </source>
</evidence>
<dbReference type="SUPFAM" id="SSF57959">
    <property type="entry name" value="Leucine zipper domain"/>
    <property type="match status" value="1"/>
</dbReference>
<proteinExistence type="predicted"/>
<evidence type="ECO:0000313" key="8">
    <source>
        <dbReference type="Proteomes" id="UP001168098"/>
    </source>
</evidence>
<evidence type="ECO:0000259" key="6">
    <source>
        <dbReference type="PROSITE" id="PS50217"/>
    </source>
</evidence>
<evidence type="ECO:0000256" key="3">
    <source>
        <dbReference type="ARBA" id="ARBA00023242"/>
    </source>
</evidence>
<evidence type="ECO:0000313" key="7">
    <source>
        <dbReference type="EMBL" id="KAJ9699505.1"/>
    </source>
</evidence>
<dbReference type="PANTHER" id="PTHR22952">
    <property type="entry name" value="CAMP-RESPONSE ELEMENT BINDING PROTEIN-RELATED"/>
    <property type="match status" value="1"/>
</dbReference>